<dbReference type="PANTHER" id="PTHR37536:SF1">
    <property type="entry name" value="ASPERGILLOPEPSIN, PUTAITVE (AFU_ORTHOLOGUE AFUA_7G01200)"/>
    <property type="match status" value="1"/>
</dbReference>
<dbReference type="PANTHER" id="PTHR37536">
    <property type="entry name" value="PUTATIVE (AFU_ORTHOLOGUE AFUA_3G02970)-RELATED"/>
    <property type="match status" value="1"/>
</dbReference>
<dbReference type="InterPro" id="IPR036116">
    <property type="entry name" value="FN3_sf"/>
</dbReference>
<sequence length="489" mass="49841">MRRSSGGPSRFGLGPARAGAGRRSGRVVSLALLPAVLAMVGMSAARSPATPAARLHVVGPAAAGRAPLIDLRGRRSAPARISGVRLPATGARAVPFRRPLRRRMVTGEATNASSSTNWSGLVMTGTGIQGAEGAWTVPAVAGAVGTDSATWVGVDGASNSDLIQTGTAQTPGGGYSAWWEILPAVSVTITDAAGSPAPVRPGDSILASVQEVHAGTWTIYIADQTQGWYFQQNFSYSGPGTSAEWIEEAPTDNGQQTAPADFGTVDFSDTGVYEGSGSSPGWYATDLTASNEIDMVNATGTHILAAPGSPSAPSGNGQAFRDSYILPPSSPTGLTGSWTGSGIYLTWAPPSDTGGLPIQRYIVERQAPDGSSSTVGTTTGTSLTVGGAMPGAAYTFAVVAENAGAWMSPSSAPVTVTTVSSSNPVPTSSSPPSTSPPVTEPAPVPAPTVRLSSPTSGLQLGDWIVVRYTSPNTPAALFRVRYADVSWRA</sequence>
<reference evidence="4 5" key="1">
    <citation type="submission" date="2019-11" db="EMBL/GenBank/DDBJ databases">
        <title>Acidiferrimicrobium australis gen. nov., sp. nov., an acidophilic and obligately heterotrophic, member of the Actinobacteria that catalyses dissimilatory oxido- reduction of iron isolated from metal-rich acidic water in Chile.</title>
        <authorList>
            <person name="Gonzalez D."/>
            <person name="Huber K."/>
            <person name="Hedrich S."/>
            <person name="Rojas-Villalobos C."/>
            <person name="Quatrini R."/>
            <person name="Dinamarca M.A."/>
            <person name="Schwarz A."/>
            <person name="Canales C."/>
            <person name="Nancucheo I."/>
        </authorList>
    </citation>
    <scope>NUCLEOTIDE SEQUENCE [LARGE SCALE GENOMIC DNA]</scope>
    <source>
        <strain evidence="4 5">USS-CCA1</strain>
    </source>
</reference>
<evidence type="ECO:0000313" key="5">
    <source>
        <dbReference type="Proteomes" id="UP000437736"/>
    </source>
</evidence>
<organism evidence="4 5">
    <name type="scientific">Acidiferrimicrobium australe</name>
    <dbReference type="NCBI Taxonomy" id="2664430"/>
    <lineage>
        <taxon>Bacteria</taxon>
        <taxon>Bacillati</taxon>
        <taxon>Actinomycetota</taxon>
        <taxon>Acidimicrobiia</taxon>
        <taxon>Acidimicrobiales</taxon>
        <taxon>Acidimicrobiaceae</taxon>
        <taxon>Acidiferrimicrobium</taxon>
    </lineage>
</organism>
<feature type="compositionally biased region" description="Pro residues" evidence="2">
    <location>
        <begin position="433"/>
        <end position="446"/>
    </location>
</feature>
<proteinExistence type="predicted"/>
<protein>
    <recommendedName>
        <fullName evidence="3">Fibronectin type-III domain-containing protein</fullName>
    </recommendedName>
</protein>
<dbReference type="InterPro" id="IPR038656">
    <property type="entry name" value="Peptidase_G1_sf"/>
</dbReference>
<dbReference type="SUPFAM" id="SSF49899">
    <property type="entry name" value="Concanavalin A-like lectins/glucanases"/>
    <property type="match status" value="1"/>
</dbReference>
<accession>A0ABW9QYP1</accession>
<evidence type="ECO:0000259" key="3">
    <source>
        <dbReference type="PROSITE" id="PS50853"/>
    </source>
</evidence>
<dbReference type="Gene3D" id="2.60.120.700">
    <property type="entry name" value="Peptidase G1"/>
    <property type="match status" value="1"/>
</dbReference>
<feature type="compositionally biased region" description="Low complexity" evidence="2">
    <location>
        <begin position="410"/>
        <end position="432"/>
    </location>
</feature>
<dbReference type="CDD" id="cd00063">
    <property type="entry name" value="FN3"/>
    <property type="match status" value="1"/>
</dbReference>
<comment type="caution">
    <text evidence="4">The sequence shown here is derived from an EMBL/GenBank/DDBJ whole genome shotgun (WGS) entry which is preliminary data.</text>
</comment>
<feature type="region of interest" description="Disordered" evidence="2">
    <location>
        <begin position="410"/>
        <end position="454"/>
    </location>
</feature>
<keyword evidence="1" id="KW-0326">Glycosidase</keyword>
<dbReference type="InterPro" id="IPR013320">
    <property type="entry name" value="ConA-like_dom_sf"/>
</dbReference>
<dbReference type="InterPro" id="IPR000250">
    <property type="entry name" value="Peptidase_G1"/>
</dbReference>
<dbReference type="SMART" id="SM00060">
    <property type="entry name" value="FN3"/>
    <property type="match status" value="1"/>
</dbReference>
<dbReference type="CDD" id="cd13426">
    <property type="entry name" value="Peptidase_G1"/>
    <property type="match status" value="1"/>
</dbReference>
<dbReference type="Gene3D" id="2.60.40.10">
    <property type="entry name" value="Immunoglobulins"/>
    <property type="match status" value="1"/>
</dbReference>
<feature type="region of interest" description="Disordered" evidence="2">
    <location>
        <begin position="1"/>
        <end position="20"/>
    </location>
</feature>
<feature type="non-terminal residue" evidence="4">
    <location>
        <position position="489"/>
    </location>
</feature>
<keyword evidence="5" id="KW-1185">Reference proteome</keyword>
<dbReference type="SUPFAM" id="SSF49265">
    <property type="entry name" value="Fibronectin type III"/>
    <property type="match status" value="1"/>
</dbReference>
<feature type="domain" description="Fibronectin type-III" evidence="3">
    <location>
        <begin position="327"/>
        <end position="421"/>
    </location>
</feature>
<evidence type="ECO:0000256" key="2">
    <source>
        <dbReference type="SAM" id="MobiDB-lite"/>
    </source>
</evidence>
<dbReference type="InterPro" id="IPR003961">
    <property type="entry name" value="FN3_dom"/>
</dbReference>
<name>A0ABW9QYP1_9ACTN</name>
<dbReference type="EMBL" id="WJHE01001226">
    <property type="protein sequence ID" value="MST34807.1"/>
    <property type="molecule type" value="Genomic_DNA"/>
</dbReference>
<keyword evidence="1" id="KW-0378">Hydrolase</keyword>
<feature type="compositionally biased region" description="Low complexity" evidence="2">
    <location>
        <begin position="10"/>
        <end position="20"/>
    </location>
</feature>
<dbReference type="Pfam" id="PF01828">
    <property type="entry name" value="Peptidase_A4"/>
    <property type="match status" value="1"/>
</dbReference>
<gene>
    <name evidence="4" type="ORF">GHK86_19025</name>
</gene>
<dbReference type="Pfam" id="PF00041">
    <property type="entry name" value="fn3"/>
    <property type="match status" value="1"/>
</dbReference>
<dbReference type="InterPro" id="IPR013783">
    <property type="entry name" value="Ig-like_fold"/>
</dbReference>
<dbReference type="PROSITE" id="PS50853">
    <property type="entry name" value="FN3"/>
    <property type="match status" value="1"/>
</dbReference>
<dbReference type="Proteomes" id="UP000437736">
    <property type="component" value="Unassembled WGS sequence"/>
</dbReference>
<evidence type="ECO:0000256" key="1">
    <source>
        <dbReference type="ARBA" id="ARBA00023295"/>
    </source>
</evidence>
<evidence type="ECO:0000313" key="4">
    <source>
        <dbReference type="EMBL" id="MST34807.1"/>
    </source>
</evidence>